<dbReference type="EMBL" id="CABEEZ010000106">
    <property type="protein sequence ID" value="VTR42730.1"/>
    <property type="molecule type" value="Genomic_DNA"/>
</dbReference>
<dbReference type="AlphaFoldDB" id="A0A4U9V7X6"/>
<proteinExistence type="predicted"/>
<protein>
    <submittedName>
        <fullName evidence="1">Uncharacterized protein</fullName>
    </submittedName>
</protein>
<name>A0A4U9V7X6_SERFO</name>
<sequence length="55" mass="6349">MPGKINIITDNYYFFVGLNAYLHAEGRVINLMSLNELKNTSTTVLAKKMCWFFIC</sequence>
<reference evidence="1" key="1">
    <citation type="submission" date="2019-05" db="EMBL/GenBank/DDBJ databases">
        <authorList>
            <consortium name="Pathogen Informatics"/>
        </authorList>
    </citation>
    <scope>NUCLEOTIDE SEQUENCE [LARGE SCALE GENOMIC DNA]</scope>
    <source>
        <strain evidence="1">NCTC12965</strain>
    </source>
</reference>
<evidence type="ECO:0000313" key="1">
    <source>
        <dbReference type="EMBL" id="VTR42730.1"/>
    </source>
</evidence>
<accession>A0A4U9V7X6</accession>
<organism evidence="1">
    <name type="scientific">Serratia fonticola</name>
    <dbReference type="NCBI Taxonomy" id="47917"/>
    <lineage>
        <taxon>Bacteria</taxon>
        <taxon>Pseudomonadati</taxon>
        <taxon>Pseudomonadota</taxon>
        <taxon>Gammaproteobacteria</taxon>
        <taxon>Enterobacterales</taxon>
        <taxon>Yersiniaceae</taxon>
        <taxon>Serratia</taxon>
    </lineage>
</organism>
<gene>
    <name evidence="1" type="ORF">NCTC12965_04858</name>
</gene>